<dbReference type="OrthoDB" id="7429at2157"/>
<dbReference type="Proteomes" id="UP000000254">
    <property type="component" value="Chromosome"/>
</dbReference>
<dbReference type="PROSITE" id="PS51134">
    <property type="entry name" value="ZF_TFIIB"/>
    <property type="match status" value="1"/>
</dbReference>
<protein>
    <recommendedName>
        <fullName evidence="2">Transcription initiation factor IIB</fullName>
    </recommendedName>
</protein>
<dbReference type="GO" id="GO:0097550">
    <property type="term" value="C:transcription preinitiation complex"/>
    <property type="evidence" value="ECO:0007669"/>
    <property type="project" value="TreeGrafter"/>
</dbReference>
<dbReference type="InterPro" id="IPR036915">
    <property type="entry name" value="Cyclin-like_sf"/>
</dbReference>
<dbReference type="RefSeq" id="WP_011839533.1">
    <property type="nucleotide sequence ID" value="NC_009033.1"/>
</dbReference>
<reference evidence="8 9" key="2">
    <citation type="journal article" date="2009" name="Stand. Genomic Sci.">
        <title>Complete genome sequence of Staphylothermus marinus Stetter and Fiala 1986 type strain F1.</title>
        <authorList>
            <person name="Anderson I.J."/>
            <person name="Sun H."/>
            <person name="Lapidus A."/>
            <person name="Copeland A."/>
            <person name="Glavina Del Rio T."/>
            <person name="Tice H."/>
            <person name="Dalin E."/>
            <person name="Lucas S."/>
            <person name="Barry K."/>
            <person name="Land M."/>
            <person name="Richardson P."/>
            <person name="Huber H."/>
            <person name="Kyrpides N.C."/>
        </authorList>
    </citation>
    <scope>NUCLEOTIDE SEQUENCE [LARGE SCALE GENOMIC DNA]</scope>
    <source>
        <strain evidence="9">ATCC 43588 / DSM 3639 / JCM 9404 / F1</strain>
    </source>
</reference>
<sequence>MKYEHNQLVCPYCGSHSVIFDYETNEYVCTRCGAVIEDHLIDHGFEHRYIDNFENARTSGSYTFRVHDSGIGSTEFKARYAGKWLNMSRLQKKIRVEKRNKIVEKALRHLNNYIRILNPPKYVSETAGLILQKSVEGKNYKDKTLKLLAIASLYIAYKVHGIPKSAKMFAKELGITLKDLWRAEKKIHDNVKDINKMIKKDEPENYVPYIVNRLSLSERVQYLANYIIQLSKKAGLNNGKSSVGLATAAVYIASILLNEKRTQIDVAKTVNVTDVTIRNRYSDIVRSFDITISI</sequence>
<proteinExistence type="inferred from homology"/>
<name>A3DNY2_STAMF</name>
<dbReference type="CDD" id="cd00043">
    <property type="entry name" value="CYCLIN_SF"/>
    <property type="match status" value="1"/>
</dbReference>
<evidence type="ECO:0000256" key="1">
    <source>
        <dbReference type="ARBA" id="ARBA00010857"/>
    </source>
</evidence>
<keyword evidence="3" id="KW-0677">Repeat</keyword>
<dbReference type="STRING" id="399550.Smar_1250"/>
<dbReference type="SMART" id="SM00385">
    <property type="entry name" value="CYCLIN"/>
    <property type="match status" value="2"/>
</dbReference>
<feature type="domain" description="TFIIB-type" evidence="7">
    <location>
        <begin position="6"/>
        <end position="37"/>
    </location>
</feature>
<dbReference type="EMBL" id="CP000575">
    <property type="protein sequence ID" value="ABN70342.1"/>
    <property type="molecule type" value="Genomic_DNA"/>
</dbReference>
<dbReference type="SUPFAM" id="SSF47954">
    <property type="entry name" value="Cyclin-like"/>
    <property type="match status" value="2"/>
</dbReference>
<dbReference type="GO" id="GO:0017025">
    <property type="term" value="F:TBP-class protein binding"/>
    <property type="evidence" value="ECO:0007669"/>
    <property type="project" value="InterPro"/>
</dbReference>
<evidence type="ECO:0000313" key="8">
    <source>
        <dbReference type="EMBL" id="ABN70342.1"/>
    </source>
</evidence>
<evidence type="ECO:0000256" key="6">
    <source>
        <dbReference type="PROSITE-ProRule" id="PRU00469"/>
    </source>
</evidence>
<evidence type="ECO:0000256" key="5">
    <source>
        <dbReference type="ARBA" id="ARBA00023163"/>
    </source>
</evidence>
<dbReference type="KEGG" id="smr:Smar_1250"/>
<dbReference type="PANTHER" id="PTHR11618:SF13">
    <property type="entry name" value="TRANSCRIPTION INITIATION FACTOR IIB"/>
    <property type="match status" value="1"/>
</dbReference>
<keyword evidence="5" id="KW-0804">Transcription</keyword>
<dbReference type="PANTHER" id="PTHR11618">
    <property type="entry name" value="TRANSCRIPTION INITIATION FACTOR IIB-RELATED"/>
    <property type="match status" value="1"/>
</dbReference>
<dbReference type="Pfam" id="PF00382">
    <property type="entry name" value="TFIIB"/>
    <property type="match status" value="1"/>
</dbReference>
<evidence type="ECO:0000256" key="2">
    <source>
        <dbReference type="ARBA" id="ARBA00013932"/>
    </source>
</evidence>
<dbReference type="CDD" id="cd20550">
    <property type="entry name" value="CYCLIN_TFIIB_archaea_like_rpt2"/>
    <property type="match status" value="1"/>
</dbReference>
<dbReference type="PRINTS" id="PR00685">
    <property type="entry name" value="TIFACTORIIB"/>
</dbReference>
<gene>
    <name evidence="8" type="ordered locus">Smar_1250</name>
</gene>
<keyword evidence="6" id="KW-0479">Metal-binding</keyword>
<dbReference type="Gene3D" id="1.10.472.10">
    <property type="entry name" value="Cyclin-like"/>
    <property type="match status" value="1"/>
</dbReference>
<dbReference type="GeneID" id="4906595"/>
<evidence type="ECO:0000256" key="4">
    <source>
        <dbReference type="ARBA" id="ARBA00023015"/>
    </source>
</evidence>
<dbReference type="InterPro" id="IPR013137">
    <property type="entry name" value="Znf_TFIIB"/>
</dbReference>
<dbReference type="GO" id="GO:0008270">
    <property type="term" value="F:zinc ion binding"/>
    <property type="evidence" value="ECO:0007669"/>
    <property type="project" value="UniProtKB-KW"/>
</dbReference>
<dbReference type="AlphaFoldDB" id="A3DNY2"/>
<evidence type="ECO:0000313" key="9">
    <source>
        <dbReference type="Proteomes" id="UP000000254"/>
    </source>
</evidence>
<comment type="similarity">
    <text evidence="1">Belongs to the TFIIB family.</text>
</comment>
<dbReference type="HOGENOM" id="CLU_043736_0_1_2"/>
<evidence type="ECO:0000259" key="7">
    <source>
        <dbReference type="PROSITE" id="PS51134"/>
    </source>
</evidence>
<dbReference type="PROSITE" id="PS00782">
    <property type="entry name" value="TFIIB"/>
    <property type="match status" value="1"/>
</dbReference>
<keyword evidence="4" id="KW-0805">Transcription regulation</keyword>
<dbReference type="InterPro" id="IPR023486">
    <property type="entry name" value="TFIIB_CS"/>
</dbReference>
<evidence type="ECO:0000256" key="3">
    <source>
        <dbReference type="ARBA" id="ARBA00022737"/>
    </source>
</evidence>
<dbReference type="InterPro" id="IPR013150">
    <property type="entry name" value="TFIIB_cyclin"/>
</dbReference>
<dbReference type="InterPro" id="IPR000812">
    <property type="entry name" value="TFIIB"/>
</dbReference>
<dbReference type="SUPFAM" id="SSF57783">
    <property type="entry name" value="Zinc beta-ribbon"/>
    <property type="match status" value="1"/>
</dbReference>
<keyword evidence="9" id="KW-1185">Reference proteome</keyword>
<dbReference type="eggNOG" id="arCOG01981">
    <property type="taxonomic scope" value="Archaea"/>
</dbReference>
<keyword evidence="6" id="KW-0862">Zinc</keyword>
<keyword evidence="6" id="KW-0863">Zinc-finger</keyword>
<reference evidence="9" key="1">
    <citation type="journal article" date="2009" name="BMC Genomics">
        <title>The complete genome sequence of Staphylothermus marinus reveals differences in sulfur metabolism among heterotrophic Crenarchaeota.</title>
        <authorList>
            <person name="Anderson I.J."/>
            <person name="Dharmarajan L."/>
            <person name="Rodriguez J."/>
            <person name="Hooper S."/>
            <person name="Porat I."/>
            <person name="Ulrich L.E."/>
            <person name="Elkins J.G."/>
            <person name="Mavromatis K."/>
            <person name="Sun H."/>
            <person name="Land M."/>
            <person name="Lapidus A."/>
            <person name="Lucas S."/>
            <person name="Barry K."/>
            <person name="Huber H."/>
            <person name="Zhulin I.B."/>
            <person name="Whitman W.B."/>
            <person name="Mukhopadhyay B."/>
            <person name="Woese C."/>
            <person name="Bristow J."/>
            <person name="Kyrpides N."/>
        </authorList>
    </citation>
    <scope>NUCLEOTIDE SEQUENCE [LARGE SCALE GENOMIC DNA]</scope>
    <source>
        <strain evidence="9">ATCC 43588 / DSM 3639 / JCM 9404 / F1</strain>
    </source>
</reference>
<dbReference type="Gene3D" id="1.10.472.170">
    <property type="match status" value="1"/>
</dbReference>
<organism evidence="8 9">
    <name type="scientific">Staphylothermus marinus (strain ATCC 43588 / DSM 3639 / JCM 9404 / F1)</name>
    <dbReference type="NCBI Taxonomy" id="399550"/>
    <lineage>
        <taxon>Archaea</taxon>
        <taxon>Thermoproteota</taxon>
        <taxon>Thermoprotei</taxon>
        <taxon>Desulfurococcales</taxon>
        <taxon>Desulfurococcaceae</taxon>
        <taxon>Staphylothermus</taxon>
    </lineage>
</organism>
<dbReference type="Pfam" id="PF08271">
    <property type="entry name" value="Zn_Ribbon_TF"/>
    <property type="match status" value="1"/>
</dbReference>
<accession>A3DNY2</accession>
<dbReference type="InterPro" id="IPR013763">
    <property type="entry name" value="Cyclin-like_dom"/>
</dbReference>
<dbReference type="GO" id="GO:0070897">
    <property type="term" value="P:transcription preinitiation complex assembly"/>
    <property type="evidence" value="ECO:0007669"/>
    <property type="project" value="InterPro"/>
</dbReference>